<reference evidence="4 5" key="1">
    <citation type="journal article" date="2013" name="Mar. Genomics">
        <title>Expression of sulfatases in Rhodopirellula baltica and the diversity of sulfatases in the genus Rhodopirellula.</title>
        <authorList>
            <person name="Wegner C.E."/>
            <person name="Richter-Heitmann T."/>
            <person name="Klindworth A."/>
            <person name="Klockow C."/>
            <person name="Richter M."/>
            <person name="Achstetter T."/>
            <person name="Glockner F.O."/>
            <person name="Harder J."/>
        </authorList>
    </citation>
    <scope>NUCLEOTIDE SEQUENCE [LARGE SCALE GENOMIC DNA]</scope>
    <source>
        <strain evidence="4 5">WH47</strain>
    </source>
</reference>
<evidence type="ECO:0000313" key="5">
    <source>
        <dbReference type="Proteomes" id="UP000006222"/>
    </source>
</evidence>
<feature type="transmembrane region" description="Helical" evidence="3">
    <location>
        <begin position="168"/>
        <end position="188"/>
    </location>
</feature>
<keyword evidence="1" id="KW-0175">Coiled coil</keyword>
<feature type="compositionally biased region" description="Basic and acidic residues" evidence="2">
    <location>
        <begin position="1883"/>
        <end position="1896"/>
    </location>
</feature>
<sequence length="1932" mass="214751">MSEVPHGMTGQFTASNQLAPSEMLPATREALRAFARRRATLQFCRGVAMGATVLIAGMILLALIDHFARPTTLPRILLSLLAYGVAGWVAYRNGIASAFQSSASEVAGSFEVAQTKLRGQVLSAVELSEVDHLNGSPDFRRKLQTHVANQLSGIEVRHLLPWKLIQRATFVLFSLLVVIVSLGLIPTLELPRRFARVLLPIAPIQRASLTKIHLIQPNPPSAMVAEGDLVGVVAKIGRLGRSDVWLEIRDDSGEERLRMVRRSSDDQSQTDLNETSLPTFSANLPVQQTPVDYRILVGDAETLWYTLTPQPRPRATSFEKEYQYPTHLKLPNEGITEDHGDLTAFVGTKVTMKVNFDQPVRDAEMRFSSRGTGLALSPNPSNELQFEITVPISTPGSYRIDAIGSDTGLNNPFSPRYTIDPVIDRNPIAMWDDSTPRRQIVSPAAVLSLVGHLEDDVPMDHVIQQILLEGEGVTEIKKSLDSPSRIARVELEWDLARFDGREKPDVTLPSGSRLKTRLIAVDRSGHRGQSNWIDVFIARSDFDPDRHQDLIEHQELSRQITSWLEELNLIAKGMQTSMKEAIDSPDNPSFLLETDLAEQFQSLQTRWESISGFDGEQSTATPTKESPISIRKQLALLSDPVVIDQWAQLDSAANFALRQLSLHYQAWQQIGKQLPAKEFAPERKRLAGSHVGDVRSIGNLTSRSIDFTKAILAIDLAKGVSRDMATIENSARMLGDTAANVPLTRLPGQSELINQQLLQISQLLKSMEPDLPENVNGTHENIHRFIDDRTRMISDGRDRLKTSQDGSAEAPFRHTMRQLANDIESLRKQSLLNGNINNQIAAATKEFAAEPLGWAGQLRSLNRTGKQWLDQSKKSVSIEERGDSNDLTESKNLELFYADHFQRLRETIHQRLNQLELIEESRSDSQVTASADLDLISRTLDAVLTEGFVSPENSNLDPVAFFDKVSKAIMTLDAGNKLHRFEKQLQFVADRERYSVDLVDAMIQQPIRLKHIQVANEIPMAQIRHVGLDQEVGQQLQNTRWNQDATQARERLENRRWKTQPHVSAAIPVESILTTYRSTWEDLDPMMEEAREFLRDLTPSLSDQAREAAEEAKQQSEAIKEDQTDRPDSPEQVAADAELKFDDLKQKVGEIAEQLADRANNADYSKAEDAQVARDADQAIAAIEEQTEKVASQLRENQPEEASESLSDLSKTLEAIADHFEAVDSGEDTSATRETLNEMAPNSESISSMDNQFDAAESVAKANQMTPEQLLEQLEKKLPTDQPMQESLQDITEKTVRAAEQMIREAANEETSLRRNLERSDAEFSEQKRVARNELRSMSDRANAVRDHLLAMAEQASGWSNESATQQDIQQIRQQLSSATQKANEVQRDDALLEELRAANESLREVVKDAAKQTAKINEKAQKSQMNALHNNEQSRTKAARQLEAIQRRGKNQYLQSLQRANQQWNRDVEEAGRRIQQAENQERNAQTSLDRAQEKLKKQPDDASAKEEVADKRAQVENARKAANAAKQTRELARQSEAEAKQRFEKARNRTVANLDAENPASEMLSRVTQQATEELQDLANSLDSVQESLSMEDSLSSPESANKTLADQQERLQQSVAMAAEELRRAARHEERLGNTTSAENLNEVAKNIESVNEQPMSVAQESLQAGKAGQANEQLAEAAAQLQKTAETLAQQTTNASTDPNQSDGVFDDEPSSTQSQKLAKTLDELDRALNSPPPEIGDNQSDSGESQSSQSDSENQSSDQSSDGQSSEGSPGQPQTDAPSSQQSGQSNSESSSSHPATSGQASSTLAEAAQQAIRNLAQQRQRQLQQIAQAGDPSQPSDQESSQQSSFQANNPATDFSQTQDNSLIDASDWNVTDGDWGELRERQTDEVIQDRKVRIPMTYRKAVQAYFEAVSAEAAKTTSSKESPGR</sequence>
<proteinExistence type="predicted"/>
<dbReference type="PATRIC" id="fig|991778.3.peg.831"/>
<feature type="region of interest" description="Disordered" evidence="2">
    <location>
        <begin position="1586"/>
        <end position="1611"/>
    </location>
</feature>
<feature type="transmembrane region" description="Helical" evidence="3">
    <location>
        <begin position="73"/>
        <end position="91"/>
    </location>
</feature>
<feature type="region of interest" description="Disordered" evidence="2">
    <location>
        <begin position="1419"/>
        <end position="1438"/>
    </location>
</feature>
<feature type="compositionally biased region" description="Polar residues" evidence="2">
    <location>
        <begin position="1697"/>
        <end position="1707"/>
    </location>
</feature>
<feature type="coiled-coil region" evidence="1">
    <location>
        <begin position="1289"/>
        <end position="1323"/>
    </location>
</feature>
<feature type="region of interest" description="Disordered" evidence="2">
    <location>
        <begin position="1103"/>
        <end position="1132"/>
    </location>
</feature>
<evidence type="ECO:0000256" key="3">
    <source>
        <dbReference type="SAM" id="Phobius"/>
    </source>
</evidence>
<dbReference type="EMBL" id="AFAR01000048">
    <property type="protein sequence ID" value="EGF29215.1"/>
    <property type="molecule type" value="Genomic_DNA"/>
</dbReference>
<dbReference type="Proteomes" id="UP000006222">
    <property type="component" value="Unassembled WGS sequence"/>
</dbReference>
<evidence type="ECO:0000256" key="1">
    <source>
        <dbReference type="SAM" id="Coils"/>
    </source>
</evidence>
<evidence type="ECO:0000256" key="2">
    <source>
        <dbReference type="SAM" id="MobiDB-lite"/>
    </source>
</evidence>
<feature type="compositionally biased region" description="Polar residues" evidence="2">
    <location>
        <begin position="1478"/>
        <end position="1491"/>
    </location>
</feature>
<comment type="caution">
    <text evidence="4">The sequence shown here is derived from an EMBL/GenBank/DDBJ whole genome shotgun (WGS) entry which is preliminary data.</text>
</comment>
<feature type="compositionally biased region" description="Polar residues" evidence="2">
    <location>
        <begin position="1423"/>
        <end position="1434"/>
    </location>
</feature>
<feature type="compositionally biased region" description="Polar residues" evidence="2">
    <location>
        <begin position="1656"/>
        <end position="1666"/>
    </location>
</feature>
<feature type="compositionally biased region" description="Basic and acidic residues" evidence="2">
    <location>
        <begin position="1104"/>
        <end position="1129"/>
    </location>
</feature>
<feature type="compositionally biased region" description="Basic and acidic residues" evidence="2">
    <location>
        <begin position="1529"/>
        <end position="1549"/>
    </location>
</feature>
<feature type="region of interest" description="Disordered" evidence="2">
    <location>
        <begin position="1478"/>
        <end position="1569"/>
    </location>
</feature>
<keyword evidence="3" id="KW-0812">Transmembrane</keyword>
<feature type="compositionally biased region" description="Polar residues" evidence="2">
    <location>
        <begin position="1799"/>
        <end position="1810"/>
    </location>
</feature>
<gene>
    <name evidence="4" type="ORF">RBWH47_00266</name>
</gene>
<feature type="compositionally biased region" description="Basic and acidic residues" evidence="2">
    <location>
        <begin position="1492"/>
        <end position="1521"/>
    </location>
</feature>
<keyword evidence="3" id="KW-0472">Membrane</keyword>
<feature type="coiled-coil region" evidence="1">
    <location>
        <begin position="1369"/>
        <end position="1413"/>
    </location>
</feature>
<name>F2AM94_RHOBT</name>
<feature type="compositionally biased region" description="Low complexity" evidence="2">
    <location>
        <begin position="1813"/>
        <end position="1853"/>
    </location>
</feature>
<feature type="transmembrane region" description="Helical" evidence="3">
    <location>
        <begin position="46"/>
        <end position="67"/>
    </location>
</feature>
<accession>F2AM94</accession>
<feature type="compositionally biased region" description="Polar residues" evidence="2">
    <location>
        <begin position="1854"/>
        <end position="1870"/>
    </location>
</feature>
<evidence type="ECO:0000313" key="4">
    <source>
        <dbReference type="EMBL" id="EGF29215.1"/>
    </source>
</evidence>
<feature type="region of interest" description="Disordered" evidence="2">
    <location>
        <begin position="1185"/>
        <end position="1208"/>
    </location>
</feature>
<keyword evidence="3" id="KW-1133">Transmembrane helix</keyword>
<protein>
    <submittedName>
        <fullName evidence="4">IgA-specific metalloendopeptidase</fullName>
    </submittedName>
</protein>
<feature type="compositionally biased region" description="Low complexity" evidence="2">
    <location>
        <begin position="1671"/>
        <end position="1696"/>
    </location>
</feature>
<feature type="compositionally biased region" description="Low complexity" evidence="2">
    <location>
        <begin position="1741"/>
        <end position="1798"/>
    </location>
</feature>
<dbReference type="RefSeq" id="WP_007324761.1">
    <property type="nucleotide sequence ID" value="NZ_AFAR01000048.1"/>
</dbReference>
<organism evidence="4 5">
    <name type="scientific">Rhodopirellula baltica WH47</name>
    <dbReference type="NCBI Taxonomy" id="991778"/>
    <lineage>
        <taxon>Bacteria</taxon>
        <taxon>Pseudomonadati</taxon>
        <taxon>Planctomycetota</taxon>
        <taxon>Planctomycetia</taxon>
        <taxon>Pirellulales</taxon>
        <taxon>Pirellulaceae</taxon>
        <taxon>Rhodopirellula</taxon>
    </lineage>
</organism>
<feature type="region of interest" description="Disordered" evidence="2">
    <location>
        <begin position="1656"/>
        <end position="1896"/>
    </location>
</feature>